<dbReference type="EMBL" id="BARU01012472">
    <property type="protein sequence ID" value="GAH41575.1"/>
    <property type="molecule type" value="Genomic_DNA"/>
</dbReference>
<evidence type="ECO:0000313" key="1">
    <source>
        <dbReference type="EMBL" id="GAH41575.1"/>
    </source>
</evidence>
<organism evidence="1">
    <name type="scientific">marine sediment metagenome</name>
    <dbReference type="NCBI Taxonomy" id="412755"/>
    <lineage>
        <taxon>unclassified sequences</taxon>
        <taxon>metagenomes</taxon>
        <taxon>ecological metagenomes</taxon>
    </lineage>
</organism>
<comment type="caution">
    <text evidence="1">The sequence shown here is derived from an EMBL/GenBank/DDBJ whole genome shotgun (WGS) entry which is preliminary data.</text>
</comment>
<accession>X1G9U3</accession>
<feature type="non-terminal residue" evidence="1">
    <location>
        <position position="49"/>
    </location>
</feature>
<sequence length="49" mass="5644">MEWHGEFIKVDNNRFRIPKTYKPGMRTDGLIYASEEMIPFSVSDAATPP</sequence>
<gene>
    <name evidence="1" type="ORF">S03H2_22984</name>
</gene>
<dbReference type="AlphaFoldDB" id="X1G9U3"/>
<proteinExistence type="predicted"/>
<reference evidence="1" key="1">
    <citation type="journal article" date="2014" name="Front. Microbiol.">
        <title>High frequency of phylogenetically diverse reductive dehalogenase-homologous genes in deep subseafloor sedimentary metagenomes.</title>
        <authorList>
            <person name="Kawai M."/>
            <person name="Futagami T."/>
            <person name="Toyoda A."/>
            <person name="Takaki Y."/>
            <person name="Nishi S."/>
            <person name="Hori S."/>
            <person name="Arai W."/>
            <person name="Tsubouchi T."/>
            <person name="Morono Y."/>
            <person name="Uchiyama I."/>
            <person name="Ito T."/>
            <person name="Fujiyama A."/>
            <person name="Inagaki F."/>
            <person name="Takami H."/>
        </authorList>
    </citation>
    <scope>NUCLEOTIDE SEQUENCE</scope>
    <source>
        <strain evidence="1">Expedition CK06-06</strain>
    </source>
</reference>
<protein>
    <submittedName>
        <fullName evidence="1">Uncharacterized protein</fullName>
    </submittedName>
</protein>
<name>X1G9U3_9ZZZZ</name>